<reference evidence="1" key="1">
    <citation type="submission" date="2024-06" db="EMBL/GenBank/DDBJ databases">
        <title>The Caenorhabditis elegans bacterial microbiome influences microsporidia infection through nutrient limitation and inhibiting parasite invasion.</title>
        <authorList>
            <person name="Tamim El Jarkass H."/>
            <person name="Castelblanco S."/>
            <person name="Kaur M."/>
            <person name="Wan Y.C."/>
            <person name="Ellis A.E."/>
            <person name="Sheldon R.D."/>
            <person name="Lien E.C."/>
            <person name="Burton N.O."/>
            <person name="Wright G.D."/>
            <person name="Reinke A.W."/>
        </authorList>
    </citation>
    <scope>NUCLEOTIDE SEQUENCE</scope>
    <source>
        <strain evidence="1">MYb327</strain>
    </source>
</reference>
<proteinExistence type="predicted"/>
<name>A0AAU8E3L1_9PSED</name>
<evidence type="ECO:0000313" key="1">
    <source>
        <dbReference type="EMBL" id="XCG74925.1"/>
    </source>
</evidence>
<accession>A0AAU8E3L1</accession>
<sequence length="156" mass="18252">MVSTKNGELKYTVYAAPQRFSEQLEMQELGLQRFAIIWDKNPQYEIFELIDRALVSDLLSPVSMLHLSSEKLTIIATLPEGKNADVISFTYDRRWKEYPLKTQWQSWEFQRLGPDDLLSLETNSVLRLNGPHTLSTENFGVYAYEEMYFAFKDIEL</sequence>
<dbReference type="EMBL" id="CP159258">
    <property type="protein sequence ID" value="XCG74925.1"/>
    <property type="molecule type" value="Genomic_DNA"/>
</dbReference>
<organism evidence="1">
    <name type="scientific">Pseudomonas sp. MYb327</name>
    <dbReference type="NCBI Taxonomy" id="2745230"/>
    <lineage>
        <taxon>Bacteria</taxon>
        <taxon>Pseudomonadati</taxon>
        <taxon>Pseudomonadota</taxon>
        <taxon>Gammaproteobacteria</taxon>
        <taxon>Pseudomonadales</taxon>
        <taxon>Pseudomonadaceae</taxon>
        <taxon>Pseudomonas</taxon>
    </lineage>
</organism>
<gene>
    <name evidence="1" type="ORF">ABVN21_02230</name>
</gene>
<dbReference type="RefSeq" id="WP_339555587.1">
    <property type="nucleotide sequence ID" value="NZ_CP159258.1"/>
</dbReference>
<dbReference type="AlphaFoldDB" id="A0AAU8E3L1"/>
<protein>
    <submittedName>
        <fullName evidence="1">Uncharacterized protein</fullName>
    </submittedName>
</protein>